<gene>
    <name evidence="2" type="ORF">EDC23_0334</name>
</gene>
<evidence type="ECO:0000313" key="3">
    <source>
        <dbReference type="Proteomes" id="UP000294914"/>
    </source>
</evidence>
<dbReference type="SUPFAM" id="SSF142921">
    <property type="entry name" value="WGR domain-like"/>
    <property type="match status" value="1"/>
</dbReference>
<dbReference type="InterPro" id="IPR008893">
    <property type="entry name" value="WGR_domain"/>
</dbReference>
<feature type="domain" description="WGR" evidence="1">
    <location>
        <begin position="1"/>
        <end position="85"/>
    </location>
</feature>
<dbReference type="Proteomes" id="UP000294914">
    <property type="component" value="Unassembled WGS sequence"/>
</dbReference>
<name>A0A4R8J270_9GAMM</name>
<dbReference type="GO" id="GO:0003677">
    <property type="term" value="F:DNA binding"/>
    <property type="evidence" value="ECO:0007669"/>
    <property type="project" value="UniProtKB-KW"/>
</dbReference>
<dbReference type="AlphaFoldDB" id="A0A4R8J270"/>
<dbReference type="CDD" id="cd07996">
    <property type="entry name" value="WGR_MMR_like"/>
    <property type="match status" value="1"/>
</dbReference>
<dbReference type="PROSITE" id="PS51977">
    <property type="entry name" value="WGR"/>
    <property type="match status" value="1"/>
</dbReference>
<dbReference type="RefSeq" id="WP_134080527.1">
    <property type="nucleotide sequence ID" value="NZ_SOQX01000001.1"/>
</dbReference>
<protein>
    <submittedName>
        <fullName evidence="2">Putative DNA-binding WGR domain protein</fullName>
    </submittedName>
</protein>
<comment type="caution">
    <text evidence="2">The sequence shown here is derived from an EMBL/GenBank/DDBJ whole genome shotgun (WGS) entry which is preliminary data.</text>
</comment>
<dbReference type="InterPro" id="IPR049809">
    <property type="entry name" value="YehF/YfeS-like_WGR"/>
</dbReference>
<dbReference type="Pfam" id="PF05406">
    <property type="entry name" value="WGR"/>
    <property type="match status" value="1"/>
</dbReference>
<accession>A0A4R8J270</accession>
<dbReference type="Gene3D" id="2.20.140.10">
    <property type="entry name" value="WGR domain"/>
    <property type="match status" value="1"/>
</dbReference>
<dbReference type="InterPro" id="IPR036930">
    <property type="entry name" value="WGR_dom_sf"/>
</dbReference>
<sequence>MRIYMQIPAMEDKPPRFYQLMLQKDLVDGWNLIRNWGETGSRGRVKQDHYSDLEQAQTALLRVRDMQLERGYKVMFMQGQELPHE</sequence>
<proteinExistence type="predicted"/>
<reference evidence="2 3" key="1">
    <citation type="submission" date="2019-03" db="EMBL/GenBank/DDBJ databases">
        <title>Genomic Encyclopedia of Type Strains, Phase IV (KMG-IV): sequencing the most valuable type-strain genomes for metagenomic binning, comparative biology and taxonomic classification.</title>
        <authorList>
            <person name="Goeker M."/>
        </authorList>
    </citation>
    <scope>NUCLEOTIDE SEQUENCE [LARGE SCALE GENOMIC DNA]</scope>
    <source>
        <strain evidence="2 3">DSM 16326</strain>
    </source>
</reference>
<evidence type="ECO:0000259" key="1">
    <source>
        <dbReference type="PROSITE" id="PS51977"/>
    </source>
</evidence>
<evidence type="ECO:0000313" key="2">
    <source>
        <dbReference type="EMBL" id="TDY03963.1"/>
    </source>
</evidence>
<organism evidence="2 3">
    <name type="scientific">Thiohalophilus thiocyanatoxydans</name>
    <dbReference type="NCBI Taxonomy" id="381308"/>
    <lineage>
        <taxon>Bacteria</taxon>
        <taxon>Pseudomonadati</taxon>
        <taxon>Pseudomonadota</taxon>
        <taxon>Gammaproteobacteria</taxon>
        <taxon>Thiohalomonadales</taxon>
        <taxon>Thiohalophilaceae</taxon>
        <taxon>Thiohalophilus</taxon>
    </lineage>
</organism>
<dbReference type="EMBL" id="SOQX01000001">
    <property type="protein sequence ID" value="TDY03963.1"/>
    <property type="molecule type" value="Genomic_DNA"/>
</dbReference>
<keyword evidence="3" id="KW-1185">Reference proteome</keyword>
<dbReference type="OrthoDB" id="5801306at2"/>
<keyword evidence="2" id="KW-0238">DNA-binding</keyword>